<dbReference type="PANTHER" id="PTHR43289:SF6">
    <property type="entry name" value="SERINE_THREONINE-PROTEIN KINASE NEKL-3"/>
    <property type="match status" value="1"/>
</dbReference>
<dbReference type="Proteomes" id="UP000005038">
    <property type="component" value="Unassembled WGS sequence"/>
</dbReference>
<reference evidence="8" key="1">
    <citation type="submission" date="2012-02" db="EMBL/GenBank/DDBJ databases">
        <title>Whole genome shotgun sequence of Gordonia otitidis NBRC 100426.</title>
        <authorList>
            <person name="Yoshida I."/>
            <person name="Hosoyama A."/>
            <person name="Tsuchikane K."/>
            <person name="Katsumata H."/>
            <person name="Yamazaki S."/>
            <person name="Fujita N."/>
        </authorList>
    </citation>
    <scope>NUCLEOTIDE SEQUENCE [LARGE SCALE GENOMIC DNA]</scope>
    <source>
        <strain evidence="8">NBRC 100426</strain>
    </source>
</reference>
<evidence type="ECO:0000256" key="6">
    <source>
        <dbReference type="ARBA" id="ARBA00022840"/>
    </source>
</evidence>
<gene>
    <name evidence="8" type="ORF">GOOTI_105_00430</name>
</gene>
<evidence type="ECO:0000313" key="9">
    <source>
        <dbReference type="Proteomes" id="UP000005038"/>
    </source>
</evidence>
<keyword evidence="2 8" id="KW-0723">Serine/threonine-protein kinase</keyword>
<evidence type="ECO:0000256" key="3">
    <source>
        <dbReference type="ARBA" id="ARBA00022679"/>
    </source>
</evidence>
<keyword evidence="9" id="KW-1185">Reference proteome</keyword>
<dbReference type="InterPro" id="IPR008271">
    <property type="entry name" value="Ser/Thr_kinase_AS"/>
</dbReference>
<evidence type="ECO:0000256" key="2">
    <source>
        <dbReference type="ARBA" id="ARBA00022527"/>
    </source>
</evidence>
<dbReference type="InterPro" id="IPR011009">
    <property type="entry name" value="Kinase-like_dom_sf"/>
</dbReference>
<dbReference type="InterPro" id="IPR000719">
    <property type="entry name" value="Prot_kinase_dom"/>
</dbReference>
<dbReference type="SMART" id="SM00220">
    <property type="entry name" value="S_TKc"/>
    <property type="match status" value="1"/>
</dbReference>
<dbReference type="AlphaFoldDB" id="H5TLM0"/>
<comment type="caution">
    <text evidence="8">The sequence shown here is derived from an EMBL/GenBank/DDBJ whole genome shotgun (WGS) entry which is preliminary data.</text>
</comment>
<accession>H5TLM0</accession>
<evidence type="ECO:0000313" key="8">
    <source>
        <dbReference type="EMBL" id="GAB34378.1"/>
    </source>
</evidence>
<dbReference type="GO" id="GO:0005524">
    <property type="term" value="F:ATP binding"/>
    <property type="evidence" value="ECO:0007669"/>
    <property type="project" value="UniProtKB-KW"/>
</dbReference>
<dbReference type="PANTHER" id="PTHR43289">
    <property type="entry name" value="MITOGEN-ACTIVATED PROTEIN KINASE KINASE KINASE 20-RELATED"/>
    <property type="match status" value="1"/>
</dbReference>
<keyword evidence="5 8" id="KW-0418">Kinase</keyword>
<dbReference type="STRING" id="1108044.GOOTI_105_00430"/>
<dbReference type="Gene3D" id="1.10.510.10">
    <property type="entry name" value="Transferase(Phosphotransferase) domain 1"/>
    <property type="match status" value="1"/>
</dbReference>
<dbReference type="EC" id="2.7.11.1" evidence="1"/>
<organism evidence="8 9">
    <name type="scientific">Gordonia otitidis (strain DSM 44809 / CCUG 52243 / JCM 12355 / NBRC 100426 / IFM 10032)</name>
    <dbReference type="NCBI Taxonomy" id="1108044"/>
    <lineage>
        <taxon>Bacteria</taxon>
        <taxon>Bacillati</taxon>
        <taxon>Actinomycetota</taxon>
        <taxon>Actinomycetes</taxon>
        <taxon>Mycobacteriales</taxon>
        <taxon>Gordoniaceae</taxon>
        <taxon>Gordonia</taxon>
    </lineage>
</organism>
<protein>
    <recommendedName>
        <fullName evidence="1">non-specific serine/threonine protein kinase</fullName>
        <ecNumber evidence="1">2.7.11.1</ecNumber>
    </recommendedName>
</protein>
<evidence type="ECO:0000256" key="4">
    <source>
        <dbReference type="ARBA" id="ARBA00022741"/>
    </source>
</evidence>
<feature type="domain" description="Protein kinase" evidence="7">
    <location>
        <begin position="12"/>
        <end position="294"/>
    </location>
</feature>
<proteinExistence type="predicted"/>
<dbReference type="PROSITE" id="PS00108">
    <property type="entry name" value="PROTEIN_KINASE_ST"/>
    <property type="match status" value="1"/>
</dbReference>
<dbReference type="Pfam" id="PF00069">
    <property type="entry name" value="Pkinase"/>
    <property type="match status" value="1"/>
</dbReference>
<name>H5TLM0_GORO1</name>
<evidence type="ECO:0000256" key="5">
    <source>
        <dbReference type="ARBA" id="ARBA00022777"/>
    </source>
</evidence>
<dbReference type="Gene3D" id="3.30.200.20">
    <property type="entry name" value="Phosphorylase Kinase, domain 1"/>
    <property type="match status" value="1"/>
</dbReference>
<evidence type="ECO:0000259" key="7">
    <source>
        <dbReference type="PROSITE" id="PS50011"/>
    </source>
</evidence>
<dbReference type="CDD" id="cd14014">
    <property type="entry name" value="STKc_PknB_like"/>
    <property type="match status" value="1"/>
</dbReference>
<sequence>MVYEPGSDVAGYTIDALVGSGSSADVYRVHRGDDRRSEALKVLHSDETGNTRAAERFEREFTIASLLDHPNIVTMYTRGEIPPDSQAIRRAQALGLPADRVPPTLWIAMQYVDGPAATALIPSPTTEPEVPTIVSVAQQSAAAIDFAHSREVLHRDVKPANILLTSTRADTDALLSDFGIAQLIDDNRPLARNGRVQGSIAYASPELLTARQLSPATDEYAFACTLTELLTGAPPFPRATAFAITNAHLRDDPPLLTRRRPWLPSALNSVFAKALAKDPADRYSTCAEFADIVARNLRDVPVPQPTTPRRPWRRF</sequence>
<dbReference type="PROSITE" id="PS50011">
    <property type="entry name" value="PROTEIN_KINASE_DOM"/>
    <property type="match status" value="1"/>
</dbReference>
<dbReference type="EMBL" id="BAFB01000105">
    <property type="protein sequence ID" value="GAB34378.1"/>
    <property type="molecule type" value="Genomic_DNA"/>
</dbReference>
<keyword evidence="3" id="KW-0808">Transferase</keyword>
<dbReference type="GO" id="GO:0004674">
    <property type="term" value="F:protein serine/threonine kinase activity"/>
    <property type="evidence" value="ECO:0007669"/>
    <property type="project" value="UniProtKB-KW"/>
</dbReference>
<keyword evidence="4" id="KW-0547">Nucleotide-binding</keyword>
<evidence type="ECO:0000256" key="1">
    <source>
        <dbReference type="ARBA" id="ARBA00012513"/>
    </source>
</evidence>
<dbReference type="SUPFAM" id="SSF56112">
    <property type="entry name" value="Protein kinase-like (PK-like)"/>
    <property type="match status" value="1"/>
</dbReference>
<keyword evidence="6" id="KW-0067">ATP-binding</keyword>